<keyword evidence="1 4" id="KW-0479">Metal-binding</keyword>
<feature type="region of interest" description="Disordered" evidence="5">
    <location>
        <begin position="30"/>
        <end position="61"/>
    </location>
</feature>
<dbReference type="SMART" id="SM00248">
    <property type="entry name" value="ANK"/>
    <property type="match status" value="1"/>
</dbReference>
<dbReference type="EMBL" id="CAXAMM010029835">
    <property type="protein sequence ID" value="CAK9065430.1"/>
    <property type="molecule type" value="Genomic_DNA"/>
</dbReference>
<protein>
    <submittedName>
        <fullName evidence="7">6-phosphogluconolactonase</fullName>
    </submittedName>
</protein>
<keyword evidence="8" id="KW-1185">Reference proteome</keyword>
<dbReference type="InterPro" id="IPR036770">
    <property type="entry name" value="Ankyrin_rpt-contain_sf"/>
</dbReference>
<keyword evidence="2 4" id="KW-0408">Iron</keyword>
<feature type="domain" description="Cytochrome c" evidence="6">
    <location>
        <begin position="102"/>
        <end position="201"/>
    </location>
</feature>
<evidence type="ECO:0000256" key="4">
    <source>
        <dbReference type="PROSITE-ProRule" id="PRU00433"/>
    </source>
</evidence>
<evidence type="ECO:0000256" key="2">
    <source>
        <dbReference type="ARBA" id="ARBA00023004"/>
    </source>
</evidence>
<feature type="repeat" description="ANK" evidence="3">
    <location>
        <begin position="156"/>
        <end position="188"/>
    </location>
</feature>
<sequence>MASSTELSEDQVLAYLSKLSPDAATALLTKASGLSAEQPAEKAEQQTGQPAAERLEEDGEGNAATDVMRALAAGNIAEAQRLWPRANLEFLGEEGWSCLHWVVHAAGAALHLKSKAEEPKVGCDCCHAGASQVRGPALALLGELLERAPVNLPTSQGATALMFAADAGDEEVCDLLLHAGADPSATDMDGDDAAAWARARGHWLLALSIDTSWQRWLEQCFQLKATEGKKKHQQYWQ</sequence>
<dbReference type="Gene3D" id="1.25.40.20">
    <property type="entry name" value="Ankyrin repeat-containing domain"/>
    <property type="match status" value="1"/>
</dbReference>
<dbReference type="Proteomes" id="UP001642464">
    <property type="component" value="Unassembled WGS sequence"/>
</dbReference>
<keyword evidence="4" id="KW-0349">Heme</keyword>
<reference evidence="7 8" key="1">
    <citation type="submission" date="2024-02" db="EMBL/GenBank/DDBJ databases">
        <authorList>
            <person name="Chen Y."/>
            <person name="Shah S."/>
            <person name="Dougan E. K."/>
            <person name="Thang M."/>
            <person name="Chan C."/>
        </authorList>
    </citation>
    <scope>NUCLEOTIDE SEQUENCE [LARGE SCALE GENOMIC DNA]</scope>
</reference>
<evidence type="ECO:0000256" key="1">
    <source>
        <dbReference type="ARBA" id="ARBA00022723"/>
    </source>
</evidence>
<evidence type="ECO:0000256" key="3">
    <source>
        <dbReference type="PROSITE-ProRule" id="PRU00023"/>
    </source>
</evidence>
<evidence type="ECO:0000313" key="7">
    <source>
        <dbReference type="EMBL" id="CAK9065430.1"/>
    </source>
</evidence>
<dbReference type="PROSITE" id="PS50088">
    <property type="entry name" value="ANK_REPEAT"/>
    <property type="match status" value="1"/>
</dbReference>
<proteinExistence type="predicted"/>
<evidence type="ECO:0000313" key="8">
    <source>
        <dbReference type="Proteomes" id="UP001642464"/>
    </source>
</evidence>
<dbReference type="InterPro" id="IPR009056">
    <property type="entry name" value="Cyt_c-like_dom"/>
</dbReference>
<keyword evidence="3" id="KW-0040">ANK repeat</keyword>
<evidence type="ECO:0000256" key="5">
    <source>
        <dbReference type="SAM" id="MobiDB-lite"/>
    </source>
</evidence>
<evidence type="ECO:0000259" key="6">
    <source>
        <dbReference type="PROSITE" id="PS51007"/>
    </source>
</evidence>
<dbReference type="PROSITE" id="PS50297">
    <property type="entry name" value="ANK_REP_REGION"/>
    <property type="match status" value="1"/>
</dbReference>
<accession>A0ABP0NNR8</accession>
<organism evidence="7 8">
    <name type="scientific">Durusdinium trenchii</name>
    <dbReference type="NCBI Taxonomy" id="1381693"/>
    <lineage>
        <taxon>Eukaryota</taxon>
        <taxon>Sar</taxon>
        <taxon>Alveolata</taxon>
        <taxon>Dinophyceae</taxon>
        <taxon>Suessiales</taxon>
        <taxon>Symbiodiniaceae</taxon>
        <taxon>Durusdinium</taxon>
    </lineage>
</organism>
<name>A0ABP0NNR8_9DINO</name>
<comment type="caution">
    <text evidence="7">The sequence shown here is derived from an EMBL/GenBank/DDBJ whole genome shotgun (WGS) entry which is preliminary data.</text>
</comment>
<dbReference type="Pfam" id="PF00023">
    <property type="entry name" value="Ank"/>
    <property type="match status" value="1"/>
</dbReference>
<dbReference type="InterPro" id="IPR002110">
    <property type="entry name" value="Ankyrin_rpt"/>
</dbReference>
<dbReference type="SUPFAM" id="SSF48403">
    <property type="entry name" value="Ankyrin repeat"/>
    <property type="match status" value="1"/>
</dbReference>
<dbReference type="PROSITE" id="PS51007">
    <property type="entry name" value="CYTC"/>
    <property type="match status" value="1"/>
</dbReference>
<gene>
    <name evidence="7" type="ORF">SCF082_LOCUS33485</name>
</gene>